<gene>
    <name evidence="2" type="ORF">HW532_15530</name>
</gene>
<keyword evidence="3" id="KW-1185">Reference proteome</keyword>
<evidence type="ECO:0000313" key="3">
    <source>
        <dbReference type="Proteomes" id="UP000593594"/>
    </source>
</evidence>
<dbReference type="KEGG" id="kmn:HW532_15530"/>
<proteinExistence type="predicted"/>
<dbReference type="EMBL" id="CP058214">
    <property type="protein sequence ID" value="QPC43976.1"/>
    <property type="molecule type" value="Genomic_DNA"/>
</dbReference>
<evidence type="ECO:0000259" key="1">
    <source>
        <dbReference type="Pfam" id="PF10090"/>
    </source>
</evidence>
<dbReference type="AlphaFoldDB" id="A0A7S8C5W3"/>
<feature type="domain" description="Histidine phosphotransferase ChpT C-terminal" evidence="1">
    <location>
        <begin position="81"/>
        <end position="197"/>
    </location>
</feature>
<dbReference type="InterPro" id="IPR018762">
    <property type="entry name" value="ChpT_C"/>
</dbReference>
<dbReference type="Proteomes" id="UP000593594">
    <property type="component" value="Chromosome"/>
</dbReference>
<name>A0A7S8C5W3_9HYPH</name>
<organism evidence="2 3">
    <name type="scientific">Kaustia mangrovi</name>
    <dbReference type="NCBI Taxonomy" id="2593653"/>
    <lineage>
        <taxon>Bacteria</taxon>
        <taxon>Pseudomonadati</taxon>
        <taxon>Pseudomonadota</taxon>
        <taxon>Alphaproteobacteria</taxon>
        <taxon>Hyphomicrobiales</taxon>
        <taxon>Parvibaculaceae</taxon>
        <taxon>Kaustia</taxon>
    </lineage>
</organism>
<sequence>MALLSDVDLAALLCSKVCHDIISPVGAIANGLEVLDDEDDEGMREVALNLIRSSARQASAKLQFCRMAFGASGSAGASLDFGEAEQVARAFVGDDKVRLGWDSPRELRPKGEIKLLLNMILMALGALPRGGTLEVMVAGRTFAVRAVGEGAKVPDATRAVLEGRTMADEIDPRLVQIYYATRLAAEAGFELAMAMDGPDAVVLAREPG</sequence>
<evidence type="ECO:0000313" key="2">
    <source>
        <dbReference type="EMBL" id="QPC43976.1"/>
    </source>
</evidence>
<dbReference type="Gene3D" id="3.30.565.10">
    <property type="entry name" value="Histidine kinase-like ATPase, C-terminal domain"/>
    <property type="match status" value="1"/>
</dbReference>
<dbReference type="GO" id="GO:0016740">
    <property type="term" value="F:transferase activity"/>
    <property type="evidence" value="ECO:0007669"/>
    <property type="project" value="UniProtKB-KW"/>
</dbReference>
<dbReference type="Gene3D" id="1.10.287.130">
    <property type="match status" value="1"/>
</dbReference>
<keyword evidence="2" id="KW-0808">Transferase</keyword>
<dbReference type="NCBIfam" id="NF046018">
    <property type="entry name" value="HisPtaseChptBrucRhz"/>
    <property type="match status" value="1"/>
</dbReference>
<dbReference type="RefSeq" id="WP_213161337.1">
    <property type="nucleotide sequence ID" value="NZ_CP058214.1"/>
</dbReference>
<protein>
    <submittedName>
        <fullName evidence="2">Histidine phosphotransferase</fullName>
    </submittedName>
</protein>
<dbReference type="InterPro" id="IPR036890">
    <property type="entry name" value="HATPase_C_sf"/>
</dbReference>
<dbReference type="Pfam" id="PF10090">
    <property type="entry name" value="HPTransfase"/>
    <property type="match status" value="1"/>
</dbReference>
<accession>A0A7S8C5W3</accession>
<reference evidence="2 3" key="1">
    <citation type="submission" date="2020-06" db="EMBL/GenBank/DDBJ databases">
        <title>Genome sequence of 2 isolates from Red Sea Mangroves.</title>
        <authorList>
            <person name="Sefrji F."/>
            <person name="Michoud G."/>
            <person name="Merlino G."/>
            <person name="Daffonchio D."/>
        </authorList>
    </citation>
    <scope>NUCLEOTIDE SEQUENCE [LARGE SCALE GENOMIC DNA]</scope>
    <source>
        <strain evidence="2 3">R1DC25</strain>
    </source>
</reference>